<evidence type="ECO:0000259" key="3">
    <source>
        <dbReference type="PROSITE" id="PS50076"/>
    </source>
</evidence>
<dbReference type="InterPro" id="IPR018253">
    <property type="entry name" value="DnaJ_domain_CS"/>
</dbReference>
<dbReference type="EMBL" id="JABFUD020000011">
    <property type="protein sequence ID" value="KAI5073344.1"/>
    <property type="molecule type" value="Genomic_DNA"/>
</dbReference>
<dbReference type="InterPro" id="IPR001623">
    <property type="entry name" value="DnaJ_domain"/>
</dbReference>
<keyword evidence="2" id="KW-1133">Transmembrane helix</keyword>
<name>A0A9D4ZFB5_ADICA</name>
<sequence>MGFTGYKKVFWVCSVRSHSGGEGRHSSGRHNPQNGTLAGQDHYALLGISSDASPLDIKLAFRQLARKYHPDVNNDSGAVDAFKTIRQAYETLSDNTTRNVYDHSLRAQAHAARKRGHKNHQNRSGVERTEGYKQSRSPYGNAVDYEVSYDPTESFRREGHAEYFYGGKGFAFEEVTESCDERKGPSLREGWADSLMNVVTIFCLVGFIWHTLGAQLALTYFVFFIPHNTEHSRWYRFASLMAWLVGGTKGLALHYGIVTTGWLYGKSHDMILALALLVFWMEAHFPHIFAVPRGAILLMAHTCLGMCFPIDL</sequence>
<evidence type="ECO:0000313" key="5">
    <source>
        <dbReference type="Proteomes" id="UP000886520"/>
    </source>
</evidence>
<dbReference type="PANTHER" id="PTHR43096">
    <property type="entry name" value="DNAJ HOMOLOG 1, MITOCHONDRIAL-RELATED"/>
    <property type="match status" value="1"/>
</dbReference>
<feature type="transmembrane region" description="Helical" evidence="2">
    <location>
        <begin position="195"/>
        <end position="225"/>
    </location>
</feature>
<dbReference type="PROSITE" id="PS50076">
    <property type="entry name" value="DNAJ_2"/>
    <property type="match status" value="1"/>
</dbReference>
<dbReference type="Gene3D" id="1.10.287.110">
    <property type="entry name" value="DnaJ domain"/>
    <property type="match status" value="1"/>
</dbReference>
<dbReference type="PROSITE" id="PS00636">
    <property type="entry name" value="DNAJ_1"/>
    <property type="match status" value="1"/>
</dbReference>
<gene>
    <name evidence="4" type="ORF">GOP47_0011357</name>
</gene>
<dbReference type="SMART" id="SM00271">
    <property type="entry name" value="DnaJ"/>
    <property type="match status" value="1"/>
</dbReference>
<feature type="domain" description="J" evidence="3">
    <location>
        <begin position="41"/>
        <end position="105"/>
    </location>
</feature>
<dbReference type="AlphaFoldDB" id="A0A9D4ZFB5"/>
<feature type="transmembrane region" description="Helical" evidence="2">
    <location>
        <begin position="270"/>
        <end position="291"/>
    </location>
</feature>
<dbReference type="PRINTS" id="PR00625">
    <property type="entry name" value="JDOMAIN"/>
</dbReference>
<accession>A0A9D4ZFB5</accession>
<evidence type="ECO:0000313" key="4">
    <source>
        <dbReference type="EMBL" id="KAI5073344.1"/>
    </source>
</evidence>
<feature type="transmembrane region" description="Helical" evidence="2">
    <location>
        <begin position="237"/>
        <end position="258"/>
    </location>
</feature>
<organism evidence="4 5">
    <name type="scientific">Adiantum capillus-veneris</name>
    <name type="common">Maidenhair fern</name>
    <dbReference type="NCBI Taxonomy" id="13818"/>
    <lineage>
        <taxon>Eukaryota</taxon>
        <taxon>Viridiplantae</taxon>
        <taxon>Streptophyta</taxon>
        <taxon>Embryophyta</taxon>
        <taxon>Tracheophyta</taxon>
        <taxon>Polypodiopsida</taxon>
        <taxon>Polypodiidae</taxon>
        <taxon>Polypodiales</taxon>
        <taxon>Pteridineae</taxon>
        <taxon>Pteridaceae</taxon>
        <taxon>Vittarioideae</taxon>
        <taxon>Adiantum</taxon>
    </lineage>
</organism>
<dbReference type="Pfam" id="PF00226">
    <property type="entry name" value="DnaJ"/>
    <property type="match status" value="1"/>
</dbReference>
<keyword evidence="2" id="KW-0812">Transmembrane</keyword>
<dbReference type="GO" id="GO:0051082">
    <property type="term" value="F:unfolded protein binding"/>
    <property type="evidence" value="ECO:0007669"/>
    <property type="project" value="TreeGrafter"/>
</dbReference>
<dbReference type="CDD" id="cd06257">
    <property type="entry name" value="DnaJ"/>
    <property type="match status" value="1"/>
</dbReference>
<dbReference type="OrthoDB" id="376357at2759"/>
<dbReference type="PANTHER" id="PTHR43096:SF58">
    <property type="entry name" value="CHAPERONE DNAJ-DOMAIN SUPERFAMILY PROTEIN"/>
    <property type="match status" value="1"/>
</dbReference>
<dbReference type="Proteomes" id="UP000886520">
    <property type="component" value="Chromosome 11"/>
</dbReference>
<dbReference type="InterPro" id="IPR036869">
    <property type="entry name" value="J_dom_sf"/>
</dbReference>
<evidence type="ECO:0000256" key="2">
    <source>
        <dbReference type="SAM" id="Phobius"/>
    </source>
</evidence>
<dbReference type="GO" id="GO:0005737">
    <property type="term" value="C:cytoplasm"/>
    <property type="evidence" value="ECO:0007669"/>
    <property type="project" value="TreeGrafter"/>
</dbReference>
<feature type="region of interest" description="Disordered" evidence="1">
    <location>
        <begin position="111"/>
        <end position="139"/>
    </location>
</feature>
<proteinExistence type="predicted"/>
<dbReference type="GO" id="GO:0042026">
    <property type="term" value="P:protein refolding"/>
    <property type="evidence" value="ECO:0007669"/>
    <property type="project" value="TreeGrafter"/>
</dbReference>
<reference evidence="4" key="1">
    <citation type="submission" date="2021-01" db="EMBL/GenBank/DDBJ databases">
        <title>Adiantum capillus-veneris genome.</title>
        <authorList>
            <person name="Fang Y."/>
            <person name="Liao Q."/>
        </authorList>
    </citation>
    <scope>NUCLEOTIDE SEQUENCE</scope>
    <source>
        <strain evidence="4">H3</strain>
        <tissue evidence="4">Leaf</tissue>
    </source>
</reference>
<dbReference type="SUPFAM" id="SSF46565">
    <property type="entry name" value="Chaperone J-domain"/>
    <property type="match status" value="1"/>
</dbReference>
<keyword evidence="5" id="KW-1185">Reference proteome</keyword>
<keyword evidence="2" id="KW-0472">Membrane</keyword>
<protein>
    <recommendedName>
        <fullName evidence="3">J domain-containing protein</fullName>
    </recommendedName>
</protein>
<evidence type="ECO:0000256" key="1">
    <source>
        <dbReference type="SAM" id="MobiDB-lite"/>
    </source>
</evidence>
<feature type="compositionally biased region" description="Basic residues" evidence="1">
    <location>
        <begin position="111"/>
        <end position="121"/>
    </location>
</feature>
<comment type="caution">
    <text evidence="4">The sequence shown here is derived from an EMBL/GenBank/DDBJ whole genome shotgun (WGS) entry which is preliminary data.</text>
</comment>